<protein>
    <submittedName>
        <fullName evidence="1">Uncharacterized protein</fullName>
    </submittedName>
</protein>
<organism evidence="1 2">
    <name type="scientific">Protopolystoma xenopodis</name>
    <dbReference type="NCBI Taxonomy" id="117903"/>
    <lineage>
        <taxon>Eukaryota</taxon>
        <taxon>Metazoa</taxon>
        <taxon>Spiralia</taxon>
        <taxon>Lophotrochozoa</taxon>
        <taxon>Platyhelminthes</taxon>
        <taxon>Monogenea</taxon>
        <taxon>Polyopisthocotylea</taxon>
        <taxon>Polystomatidea</taxon>
        <taxon>Polystomatidae</taxon>
        <taxon>Protopolystoma</taxon>
    </lineage>
</organism>
<proteinExistence type="predicted"/>
<gene>
    <name evidence="1" type="ORF">PXEA_LOCUS20920</name>
</gene>
<dbReference type="EMBL" id="CAAALY010087549">
    <property type="protein sequence ID" value="VEL27480.1"/>
    <property type="molecule type" value="Genomic_DNA"/>
</dbReference>
<reference evidence="1" key="1">
    <citation type="submission" date="2018-11" db="EMBL/GenBank/DDBJ databases">
        <authorList>
            <consortium name="Pathogen Informatics"/>
        </authorList>
    </citation>
    <scope>NUCLEOTIDE SEQUENCE</scope>
</reference>
<dbReference type="Proteomes" id="UP000784294">
    <property type="component" value="Unassembled WGS sequence"/>
</dbReference>
<name>A0A3S5AX22_9PLAT</name>
<comment type="caution">
    <text evidence="1">The sequence shown here is derived from an EMBL/GenBank/DDBJ whole genome shotgun (WGS) entry which is preliminary data.</text>
</comment>
<evidence type="ECO:0000313" key="2">
    <source>
        <dbReference type="Proteomes" id="UP000784294"/>
    </source>
</evidence>
<accession>A0A3S5AX22</accession>
<dbReference type="AlphaFoldDB" id="A0A3S5AX22"/>
<sequence length="89" mass="9789">MKLELNWNVLPITKGWPSALVCAYRAGQITPCYLDPIFSGSLILRTSVEAVFDLPSIYEVSSPIITIIVSLILPFCNDWINTNSASSIS</sequence>
<evidence type="ECO:0000313" key="1">
    <source>
        <dbReference type="EMBL" id="VEL27480.1"/>
    </source>
</evidence>
<keyword evidence="2" id="KW-1185">Reference proteome</keyword>